<organism evidence="1 2">
    <name type="scientific">Campylobacter hyointestinalis subsp. hyointestinalis</name>
    <dbReference type="NCBI Taxonomy" id="91352"/>
    <lineage>
        <taxon>Bacteria</taxon>
        <taxon>Pseudomonadati</taxon>
        <taxon>Campylobacterota</taxon>
        <taxon>Epsilonproteobacteria</taxon>
        <taxon>Campylobacterales</taxon>
        <taxon>Campylobacteraceae</taxon>
        <taxon>Campylobacter</taxon>
    </lineage>
</organism>
<dbReference type="SUPFAM" id="SSF52540">
    <property type="entry name" value="P-loop containing nucleoside triphosphate hydrolases"/>
    <property type="match status" value="1"/>
</dbReference>
<dbReference type="EC" id="2.7.7.7" evidence="1"/>
<dbReference type="AlphaFoldDB" id="A0A0S4RRI7"/>
<keyword evidence="1" id="KW-0548">Nucleotidyltransferase</keyword>
<protein>
    <submittedName>
        <fullName evidence="1">DNA polymerase III subunit delta</fullName>
        <ecNumber evidence="1">2.7.7.7</ecNumber>
    </submittedName>
</protein>
<gene>
    <name evidence="1" type="ORF">ERS686654_00529</name>
</gene>
<evidence type="ECO:0000313" key="2">
    <source>
        <dbReference type="Proteomes" id="UP000052237"/>
    </source>
</evidence>
<evidence type="ECO:0000313" key="1">
    <source>
        <dbReference type="EMBL" id="CUU73607.1"/>
    </source>
</evidence>
<dbReference type="NCBIfam" id="NF006296">
    <property type="entry name" value="PRK08485.1"/>
    <property type="match status" value="1"/>
</dbReference>
<sequence>MQSKIIIDEDFESIKSEILAENDPNFVKIFEYDTLLMENAKEIINEAYIAEIREKIIVIIAHKFGIDPQNALLKILEEPPRNIVFVIVAKSKNFLLPTVRSRLVMDSRVKKSIKIDIGLNLKRLELKEIYLFIEEKVALEKSDKFGKKELLAVVKQIILDAITAGIKFESEDYEYFYKIYRLIDLNAKSASVLTPLLLLLMQRTR</sequence>
<reference evidence="1 2" key="1">
    <citation type="submission" date="2015-11" db="EMBL/GenBank/DDBJ databases">
        <authorList>
            <consortium name="Pathogen Informatics"/>
        </authorList>
    </citation>
    <scope>NUCLEOTIDE SEQUENCE [LARGE SCALE GENOMIC DNA]</scope>
    <source>
        <strain evidence="1 2">006A-0059</strain>
    </source>
</reference>
<accession>A0A0S4RRI7</accession>
<comment type="caution">
    <text evidence="1">The sequence shown here is derived from an EMBL/GenBank/DDBJ whole genome shotgun (WGS) entry which is preliminary data.</text>
</comment>
<dbReference type="GO" id="GO:0003887">
    <property type="term" value="F:DNA-directed DNA polymerase activity"/>
    <property type="evidence" value="ECO:0007669"/>
    <property type="project" value="UniProtKB-EC"/>
</dbReference>
<name>A0A0S4RRI7_CAMHY</name>
<dbReference type="Gene3D" id="3.40.50.300">
    <property type="entry name" value="P-loop containing nucleotide triphosphate hydrolases"/>
    <property type="match status" value="1"/>
</dbReference>
<dbReference type="InterPro" id="IPR027417">
    <property type="entry name" value="P-loop_NTPase"/>
</dbReference>
<dbReference type="RefSeq" id="WP_059429122.1">
    <property type="nucleotide sequence ID" value="NZ_FAUT01000001.1"/>
</dbReference>
<dbReference type="EMBL" id="FAVB01000001">
    <property type="protein sequence ID" value="CUU73607.1"/>
    <property type="molecule type" value="Genomic_DNA"/>
</dbReference>
<dbReference type="Pfam" id="PF13177">
    <property type="entry name" value="DNA_pol3_delta2"/>
    <property type="match status" value="1"/>
</dbReference>
<dbReference type="Proteomes" id="UP000052237">
    <property type="component" value="Unassembled WGS sequence"/>
</dbReference>
<keyword evidence="1" id="KW-0808">Transferase</keyword>
<proteinExistence type="predicted"/>
<keyword evidence="2" id="KW-1185">Reference proteome</keyword>